<comment type="catalytic activity">
    <reaction evidence="1">
        <text>ATP + protein L-histidine = ADP + protein N-phospho-L-histidine.</text>
        <dbReference type="EC" id="2.7.13.3"/>
    </reaction>
</comment>
<dbReference type="InterPro" id="IPR003661">
    <property type="entry name" value="HisK_dim/P_dom"/>
</dbReference>
<dbReference type="InterPro" id="IPR036890">
    <property type="entry name" value="HATPase_C_sf"/>
</dbReference>
<evidence type="ECO:0000256" key="3">
    <source>
        <dbReference type="ARBA" id="ARBA00022553"/>
    </source>
</evidence>
<keyword evidence="3" id="KW-0597">Phosphoprotein</keyword>
<keyword evidence="5" id="KW-0418">Kinase</keyword>
<sequence>MDKDIIRIQIQNELDVVLAYKRAMQLSGLCGMATANQTKFATAVSEICRNVLEHVGQGQIKFGLVEDKGRLFLEGFIADRGRGIPDLPHIFNRGAQEGQRGSGLVNSKKLVDSFEIQSDSEKGTRVQLRKLIPANHPPINNAIIKGWVEYFDSEKEFSPYAEIKNQNMQLIELLEEVRLKNIQTETQLAEITRLNEELQVSNQEIRNLLQERSIANQELLNINKELDQFAHVVSHDLKAPLYNIIALSSIIEECLGTGNLTEAKTSIGMLNGQASHLDKLITDILLYSTAGRHNLPRKEINVNQLIRGLLAAYPVSPTIKVFIQPDLPTLLSEEIYLQQVFGNLLSNAFKYTNQENGIISIAYRQEKKFLEFAVSDNGPGIPLADQERIFRIFENSSLHRNTSSGIGLSIVDKIIKVKGTAVWVESKGSGGATFKFTWPVSELVNKVAA</sequence>
<evidence type="ECO:0000259" key="8">
    <source>
        <dbReference type="PROSITE" id="PS50109"/>
    </source>
</evidence>
<dbReference type="Pfam" id="PF02518">
    <property type="entry name" value="HATPase_c"/>
    <property type="match status" value="2"/>
</dbReference>
<keyword evidence="6" id="KW-0902">Two-component regulatory system</keyword>
<dbReference type="RefSeq" id="WP_146895216.1">
    <property type="nucleotide sequence ID" value="NZ_BJYS01000004.1"/>
</dbReference>
<dbReference type="EMBL" id="BJYS01000004">
    <property type="protein sequence ID" value="GEO03179.1"/>
    <property type="molecule type" value="Genomic_DNA"/>
</dbReference>
<dbReference type="Gene3D" id="1.10.287.130">
    <property type="match status" value="1"/>
</dbReference>
<evidence type="ECO:0000313" key="10">
    <source>
        <dbReference type="Proteomes" id="UP000321532"/>
    </source>
</evidence>
<evidence type="ECO:0000313" key="9">
    <source>
        <dbReference type="EMBL" id="GEO03179.1"/>
    </source>
</evidence>
<dbReference type="CDD" id="cd00082">
    <property type="entry name" value="HisKA"/>
    <property type="match status" value="1"/>
</dbReference>
<evidence type="ECO:0000256" key="6">
    <source>
        <dbReference type="ARBA" id="ARBA00023012"/>
    </source>
</evidence>
<dbReference type="PANTHER" id="PTHR43711:SF31">
    <property type="entry name" value="HISTIDINE KINASE"/>
    <property type="match status" value="1"/>
</dbReference>
<dbReference type="InterPro" id="IPR036097">
    <property type="entry name" value="HisK_dim/P_sf"/>
</dbReference>
<evidence type="ECO:0000256" key="5">
    <source>
        <dbReference type="ARBA" id="ARBA00022777"/>
    </source>
</evidence>
<keyword evidence="7" id="KW-0175">Coiled coil</keyword>
<dbReference type="SMART" id="SM00387">
    <property type="entry name" value="HATPase_c"/>
    <property type="match status" value="2"/>
</dbReference>
<dbReference type="InterPro" id="IPR005467">
    <property type="entry name" value="His_kinase_dom"/>
</dbReference>
<name>A0A512ATX7_9BACT</name>
<gene>
    <name evidence="9" type="ORF">AAE02nite_08430</name>
</gene>
<dbReference type="PRINTS" id="PR00344">
    <property type="entry name" value="BCTRLSENSOR"/>
</dbReference>
<evidence type="ECO:0000256" key="7">
    <source>
        <dbReference type="SAM" id="Coils"/>
    </source>
</evidence>
<dbReference type="InterPro" id="IPR050736">
    <property type="entry name" value="Sensor_HK_Regulatory"/>
</dbReference>
<evidence type="ECO:0000256" key="4">
    <source>
        <dbReference type="ARBA" id="ARBA00022679"/>
    </source>
</evidence>
<dbReference type="Pfam" id="PF00512">
    <property type="entry name" value="HisKA"/>
    <property type="match status" value="1"/>
</dbReference>
<dbReference type="EC" id="2.7.13.3" evidence="2"/>
<dbReference type="GO" id="GO:0000155">
    <property type="term" value="F:phosphorelay sensor kinase activity"/>
    <property type="evidence" value="ECO:0007669"/>
    <property type="project" value="InterPro"/>
</dbReference>
<protein>
    <recommendedName>
        <fullName evidence="2">histidine kinase</fullName>
        <ecNumber evidence="2">2.7.13.3</ecNumber>
    </recommendedName>
</protein>
<comment type="caution">
    <text evidence="9">The sequence shown here is derived from an EMBL/GenBank/DDBJ whole genome shotgun (WGS) entry which is preliminary data.</text>
</comment>
<dbReference type="InterPro" id="IPR003594">
    <property type="entry name" value="HATPase_dom"/>
</dbReference>
<feature type="coiled-coil region" evidence="7">
    <location>
        <begin position="160"/>
        <end position="225"/>
    </location>
</feature>
<dbReference type="AlphaFoldDB" id="A0A512ATX7"/>
<dbReference type="PANTHER" id="PTHR43711">
    <property type="entry name" value="TWO-COMPONENT HISTIDINE KINASE"/>
    <property type="match status" value="1"/>
</dbReference>
<dbReference type="InterPro" id="IPR004358">
    <property type="entry name" value="Sig_transdc_His_kin-like_C"/>
</dbReference>
<dbReference type="PROSITE" id="PS50109">
    <property type="entry name" value="HIS_KIN"/>
    <property type="match status" value="1"/>
</dbReference>
<dbReference type="SMART" id="SM00388">
    <property type="entry name" value="HisKA"/>
    <property type="match status" value="1"/>
</dbReference>
<organism evidence="9 10">
    <name type="scientific">Adhaeribacter aerolatus</name>
    <dbReference type="NCBI Taxonomy" id="670289"/>
    <lineage>
        <taxon>Bacteria</taxon>
        <taxon>Pseudomonadati</taxon>
        <taxon>Bacteroidota</taxon>
        <taxon>Cytophagia</taxon>
        <taxon>Cytophagales</taxon>
        <taxon>Hymenobacteraceae</taxon>
        <taxon>Adhaeribacter</taxon>
    </lineage>
</organism>
<dbReference type="SUPFAM" id="SSF55874">
    <property type="entry name" value="ATPase domain of HSP90 chaperone/DNA topoisomerase II/histidine kinase"/>
    <property type="match status" value="2"/>
</dbReference>
<feature type="domain" description="Histidine kinase" evidence="8">
    <location>
        <begin position="232"/>
        <end position="442"/>
    </location>
</feature>
<keyword evidence="10" id="KW-1185">Reference proteome</keyword>
<dbReference type="SUPFAM" id="SSF47384">
    <property type="entry name" value="Homodimeric domain of signal transducing histidine kinase"/>
    <property type="match status" value="1"/>
</dbReference>
<accession>A0A512ATX7</accession>
<dbReference type="Proteomes" id="UP000321532">
    <property type="component" value="Unassembled WGS sequence"/>
</dbReference>
<proteinExistence type="predicted"/>
<evidence type="ECO:0000256" key="1">
    <source>
        <dbReference type="ARBA" id="ARBA00000085"/>
    </source>
</evidence>
<keyword evidence="4" id="KW-0808">Transferase</keyword>
<dbReference type="OrthoDB" id="9766459at2"/>
<dbReference type="Gene3D" id="3.30.565.10">
    <property type="entry name" value="Histidine kinase-like ATPase, C-terminal domain"/>
    <property type="match status" value="2"/>
</dbReference>
<dbReference type="CDD" id="cd00075">
    <property type="entry name" value="HATPase"/>
    <property type="match status" value="1"/>
</dbReference>
<evidence type="ECO:0000256" key="2">
    <source>
        <dbReference type="ARBA" id="ARBA00012438"/>
    </source>
</evidence>
<reference evidence="9 10" key="1">
    <citation type="submission" date="2019-07" db="EMBL/GenBank/DDBJ databases">
        <title>Whole genome shotgun sequence of Adhaeribacter aerolatus NBRC 106133.</title>
        <authorList>
            <person name="Hosoyama A."/>
            <person name="Uohara A."/>
            <person name="Ohji S."/>
            <person name="Ichikawa N."/>
        </authorList>
    </citation>
    <scope>NUCLEOTIDE SEQUENCE [LARGE SCALE GENOMIC DNA]</scope>
    <source>
        <strain evidence="9 10">NBRC 106133</strain>
    </source>
</reference>